<sequence length="41" mass="4589">MKSGFHLPVGESENKLEKACVQEITGSKWLKEEPFPLAKSD</sequence>
<comment type="caution">
    <text evidence="1">The sequence shown here is derived from an EMBL/GenBank/DDBJ whole genome shotgun (WGS) entry which is preliminary data.</text>
</comment>
<reference evidence="1 2" key="2">
    <citation type="submission" date="2007-08" db="EMBL/GenBank/DDBJ databases">
        <authorList>
            <person name="Fulton L."/>
            <person name="Clifton S."/>
            <person name="Fulton B."/>
            <person name="Xu J."/>
            <person name="Minx P."/>
            <person name="Pepin K.H."/>
            <person name="Johnson M."/>
            <person name="Thiruvilangam P."/>
            <person name="Bhonagiri V."/>
            <person name="Nash W.E."/>
            <person name="Wang C."/>
            <person name="Mardis E.R."/>
            <person name="Wilson R.K."/>
        </authorList>
    </citation>
    <scope>NUCLEOTIDE SEQUENCE [LARGE SCALE GENOMIC DNA]</scope>
    <source>
        <strain evidence="1 2">DSM 753</strain>
    </source>
</reference>
<dbReference type="EMBL" id="ABCB02000014">
    <property type="protein sequence ID" value="EDO62554.1"/>
    <property type="molecule type" value="Genomic_DNA"/>
</dbReference>
<evidence type="ECO:0000313" key="1">
    <source>
        <dbReference type="EMBL" id="EDO62554.1"/>
    </source>
</evidence>
<dbReference type="AlphaFoldDB" id="A7VQ49"/>
<protein>
    <submittedName>
        <fullName evidence="1">Uncharacterized protein</fullName>
    </submittedName>
</protein>
<organism evidence="1 2">
    <name type="scientific">[Clostridium] leptum DSM 753</name>
    <dbReference type="NCBI Taxonomy" id="428125"/>
    <lineage>
        <taxon>Bacteria</taxon>
        <taxon>Bacillati</taxon>
        <taxon>Bacillota</taxon>
        <taxon>Clostridia</taxon>
        <taxon>Eubacteriales</taxon>
        <taxon>Oscillospiraceae</taxon>
        <taxon>Oscillospiraceae incertae sedis</taxon>
    </lineage>
</organism>
<reference evidence="1 2" key="1">
    <citation type="submission" date="2007-08" db="EMBL/GenBank/DDBJ databases">
        <title>Draft genome sequence of Clostridium leptum (DSM 753).</title>
        <authorList>
            <person name="Sudarsanam P."/>
            <person name="Ley R."/>
            <person name="Guruge J."/>
            <person name="Turnbaugh P.J."/>
            <person name="Mahowald M."/>
            <person name="Liep D."/>
            <person name="Gordon J."/>
        </authorList>
    </citation>
    <scope>NUCLEOTIDE SEQUENCE [LARGE SCALE GENOMIC DNA]</scope>
    <source>
        <strain evidence="1 2">DSM 753</strain>
    </source>
</reference>
<proteinExistence type="predicted"/>
<name>A7VQ49_9FIRM</name>
<accession>A7VQ49</accession>
<dbReference type="Proteomes" id="UP000003490">
    <property type="component" value="Unassembled WGS sequence"/>
</dbReference>
<evidence type="ECO:0000313" key="2">
    <source>
        <dbReference type="Proteomes" id="UP000003490"/>
    </source>
</evidence>
<dbReference type="HOGENOM" id="CLU_3268054_0_0_9"/>
<gene>
    <name evidence="1" type="ORF">CLOLEP_00676</name>
</gene>